<organism evidence="1 2">
    <name type="scientific">Diphasiastrum complanatum</name>
    <name type="common">Issler's clubmoss</name>
    <name type="synonym">Lycopodium complanatum</name>
    <dbReference type="NCBI Taxonomy" id="34168"/>
    <lineage>
        <taxon>Eukaryota</taxon>
        <taxon>Viridiplantae</taxon>
        <taxon>Streptophyta</taxon>
        <taxon>Embryophyta</taxon>
        <taxon>Tracheophyta</taxon>
        <taxon>Lycopodiopsida</taxon>
        <taxon>Lycopodiales</taxon>
        <taxon>Lycopodiaceae</taxon>
        <taxon>Lycopodioideae</taxon>
        <taxon>Diphasiastrum</taxon>
    </lineage>
</organism>
<dbReference type="Proteomes" id="UP001162992">
    <property type="component" value="Chromosome 10"/>
</dbReference>
<keyword evidence="2" id="KW-1185">Reference proteome</keyword>
<sequence length="1950" mass="215455">MGRKSSSSSSSEDSSSDSSSSSSSHSSNDLGRKKRTGKNPKNIKQRDDPWQPSQSSTARAATSVNQDYVDIRSCIARVASDHSDLSSLHKSKKSLSANKESLDRLICTSSSREHTTSLMENMQDVTSAEYVSEQELKPAVPENGEETGRGEGGFTDKKTEEHDAACTDHQISEVESINSRNAASSTEERLSLKGNQLAGKERKQMVGESALQTIEHREQNGNYESIAVASKDNSSSLEELSRSQTSNATGNLKFDEEEGESPQEGIKERSLLLDTSTNITVMKDSEDAGTAKHSSQLPVEDNTSRDDVNNNVQDESNLVRFEGSKSMKPKSERSAIHDKVKGIWICRHCGWQYPNPHPSAKVRRDHRRLCGKIQNVNTWLGSEEYDDQADSEDDTAVFKDKKYSNDIELRSESVQSDGDEKITPTTPEALEADQFSAESNVSDKIETTKVDAGGNVVTLSDETVPSGGDAESLILRETDSNAFAQDSTVKRHEALTHSSAPKSLETSLKDGNESVKTKETTEDSVRKWRPVEIGILSVTNFPSTETIFIDSSVRNGGHTLNIKESPNNDDSTMEIRTKFEFQETVSRGFGGKHANDISPNPIVIKRPNDPYVEYIYSEDRSDGLLSHAKGKLKELGTTVEGELHSLTLYPEVHHKRDSLEASTSKQKIEYVDLKDPSSNLDIMGLERLSGDSEYVDHVRVRNHISTKEVVSSTTEVVVDVEKVVKEQKTHDLLCPVCGSCITKRVILRKRKRTSIASLEKWHQERIEDNSPDAVSAGATHASFSETFWEQRTDLIEHGEDEDWGCLACLTIFFRRVRGVRWANTDRSSVMNRAGAAHIGAESDSDQNAPGEKVELVEEASKDHVSCMPYLFPAFPWGPGQSTSETELLKPLLSRELGDSANVDREVTIQEIVPSTSLSEDLNIRVTSLVNNSDTKDYVNCSSCLPWSHTDTKFSSVLGGEHTKLSIQKEDQGCLAFVFPEYPWGIKEYSESLAADGANQDDPVSISVKTELQTDQNEIISTDRAEVQAEIGPVVPCTPEIEEAAREVKDERLHSCLSLAFPEFPWGAGKTPDSGIIAEASAQLEENAAIQVEIVQENKGNAEELNSEHLSEDNGCFSFVLPDFRRETKKSLQMFDSSKQQEEASATVHELRAEKPLDIISTIYEERTYSETKQQKSVDIVVTEPIISNIETLEAATQKKDLTQIFPEKHSNAFYGVEEPSYKGKEIVQEIGAELQYPEIEDGCVDSIDTHQDLPVRENLGPAQEEIDCLSFAFPQFPWGPAVDNEVLEQQNVNLQSEIAAIKIDEGPSEILESDLTAANIAFNDFSTETINCDCLTAVLPQFPWGSERDAVTFEPQDIPRVLTQETKEDNVHVDPRDSGEIVSRLEEARTPCLPLLFPKFPWEHGTIIEQEEVNETPPTQSESNVATPVEHPEESTEERSLNCMPLLFPSYPWDQHSTQTLPEEEVNETPPTQSESNVATPVEHLEESTEERSLNCMPLLFPSYPWGQHSTQTLPEVLLAAIQEVASVKDVKEYVSQETRIQAKVTSTTNLVSVETTTTPTEQVVHIQSVQLDKSVTFVDESIKSNQPFDVLTIVNNEILEVRQAPSTATLTTRPSTGYAAIDFEDTLNKSLTTRPSTGYAVLEALEAQQINEETVPEATDEDQIHAIEDDHQADQQRLCHCFPLPPPKISWTWPSIQNGHSDIEQPLIEEQQTAEDEPISVPTSAGSITIVTTNSVVEPRVLYERKTQEYLKSIVYGGLDVTLASLGVVSSAAGGEAKTITVFALGLANLIAGFIALLHNIVHLYHFNRPSFEENVGKSLWINGSLTMLSFLLFGSVAPVTYGFSFRSSNDRDYKFVATAIVALFCLILLGSGKARVRGQPYIATVASLIATGFVASTAGYFAGHYIQRWLQKIGFDGNEPAGAPTQAPPPFFLGEIGRDMQVSSKSSS</sequence>
<proteinExistence type="predicted"/>
<evidence type="ECO:0000313" key="2">
    <source>
        <dbReference type="Proteomes" id="UP001162992"/>
    </source>
</evidence>
<dbReference type="EMBL" id="CM055101">
    <property type="protein sequence ID" value="KAJ7540433.1"/>
    <property type="molecule type" value="Genomic_DNA"/>
</dbReference>
<protein>
    <submittedName>
        <fullName evidence="1">Uncharacterized protein</fullName>
    </submittedName>
</protein>
<name>A0ACC2CEH0_DIPCM</name>
<evidence type="ECO:0000313" key="1">
    <source>
        <dbReference type="EMBL" id="KAJ7540433.1"/>
    </source>
</evidence>
<comment type="caution">
    <text evidence="1">The sequence shown here is derived from an EMBL/GenBank/DDBJ whole genome shotgun (WGS) entry which is preliminary data.</text>
</comment>
<accession>A0ACC2CEH0</accession>
<gene>
    <name evidence="1" type="ORF">O6H91_10G014800</name>
</gene>
<reference evidence="2" key="1">
    <citation type="journal article" date="2024" name="Proc. Natl. Acad. Sci. U.S.A.">
        <title>Extraordinary preservation of gene collinearity over three hundred million years revealed in homosporous lycophytes.</title>
        <authorList>
            <person name="Li C."/>
            <person name="Wickell D."/>
            <person name="Kuo L.Y."/>
            <person name="Chen X."/>
            <person name="Nie B."/>
            <person name="Liao X."/>
            <person name="Peng D."/>
            <person name="Ji J."/>
            <person name="Jenkins J."/>
            <person name="Williams M."/>
            <person name="Shu S."/>
            <person name="Plott C."/>
            <person name="Barry K."/>
            <person name="Rajasekar S."/>
            <person name="Grimwood J."/>
            <person name="Han X."/>
            <person name="Sun S."/>
            <person name="Hou Z."/>
            <person name="He W."/>
            <person name="Dai G."/>
            <person name="Sun C."/>
            <person name="Schmutz J."/>
            <person name="Leebens-Mack J.H."/>
            <person name="Li F.W."/>
            <person name="Wang L."/>
        </authorList>
    </citation>
    <scope>NUCLEOTIDE SEQUENCE [LARGE SCALE GENOMIC DNA]</scope>
    <source>
        <strain evidence="2">cv. PW_Plant_1</strain>
    </source>
</reference>